<sequence length="253" mass="26702">MLDVLEPGDRRRLARTAHERPGSEKRWHGGEVEAVDPHGGREATGATHGIGPPQTPTVSVPVTSVESTAHRPRKVAPMSSQTDAGALLTRALDQTESLLGEVSPDQYAKPSTCSDWTVGDLVKHLVAAPQKFADMAAGKDVDWAAAPDVGEDPAAEFRTSADALLEQVGDDGAETVSGAALPEFAVHGWDLAHSIDSGRRLDDEVAEKALGFMTANLTPENRTGAFEPEVETDDDAPVQDRLAAFAGRTVPAS</sequence>
<organism evidence="3 4">
    <name type="scientific">Knoellia locipacati</name>
    <dbReference type="NCBI Taxonomy" id="882824"/>
    <lineage>
        <taxon>Bacteria</taxon>
        <taxon>Bacillati</taxon>
        <taxon>Actinomycetota</taxon>
        <taxon>Actinomycetes</taxon>
        <taxon>Micrococcales</taxon>
        <taxon>Intrasporangiaceae</taxon>
        <taxon>Knoellia</taxon>
    </lineage>
</organism>
<comment type="caution">
    <text evidence="3">The sequence shown here is derived from an EMBL/GenBank/DDBJ whole genome shotgun (WGS) entry which is preliminary data.</text>
</comment>
<gene>
    <name evidence="3" type="ORF">KLO01_32510</name>
</gene>
<feature type="compositionally biased region" description="Basic and acidic residues" evidence="1">
    <location>
        <begin position="7"/>
        <end position="41"/>
    </location>
</feature>
<feature type="domain" description="Mycothiol-dependent maleylpyruvate isomerase metal-binding" evidence="2">
    <location>
        <begin position="89"/>
        <end position="191"/>
    </location>
</feature>
<evidence type="ECO:0000313" key="4">
    <source>
        <dbReference type="Proteomes" id="UP000321793"/>
    </source>
</evidence>
<reference evidence="3 4" key="1">
    <citation type="submission" date="2019-07" db="EMBL/GenBank/DDBJ databases">
        <title>Whole genome shotgun sequence of Knoellia locipacati NBRC 109775.</title>
        <authorList>
            <person name="Hosoyama A."/>
            <person name="Uohara A."/>
            <person name="Ohji S."/>
            <person name="Ichikawa N."/>
        </authorList>
    </citation>
    <scope>NUCLEOTIDE SEQUENCE [LARGE SCALE GENOMIC DNA]</scope>
    <source>
        <strain evidence="3 4">NBRC 109775</strain>
    </source>
</reference>
<dbReference type="SUPFAM" id="SSF109854">
    <property type="entry name" value="DinB/YfiT-like putative metalloenzymes"/>
    <property type="match status" value="1"/>
</dbReference>
<dbReference type="GO" id="GO:0046872">
    <property type="term" value="F:metal ion binding"/>
    <property type="evidence" value="ECO:0007669"/>
    <property type="project" value="InterPro"/>
</dbReference>
<feature type="compositionally biased region" description="Low complexity" evidence="1">
    <location>
        <begin position="56"/>
        <end position="67"/>
    </location>
</feature>
<proteinExistence type="predicted"/>
<dbReference type="InterPro" id="IPR017520">
    <property type="entry name" value="CHP03086"/>
</dbReference>
<keyword evidence="4" id="KW-1185">Reference proteome</keyword>
<dbReference type="NCBIfam" id="TIGR03086">
    <property type="entry name" value="TIGR03086 family metal-binding protein"/>
    <property type="match status" value="1"/>
</dbReference>
<dbReference type="EMBL" id="BKBA01000013">
    <property type="protein sequence ID" value="GEQ15204.1"/>
    <property type="molecule type" value="Genomic_DNA"/>
</dbReference>
<protein>
    <recommendedName>
        <fullName evidence="2">Mycothiol-dependent maleylpyruvate isomerase metal-binding domain-containing protein</fullName>
    </recommendedName>
</protein>
<evidence type="ECO:0000259" key="2">
    <source>
        <dbReference type="Pfam" id="PF11716"/>
    </source>
</evidence>
<dbReference type="Gene3D" id="1.20.120.450">
    <property type="entry name" value="dinb family like domain"/>
    <property type="match status" value="1"/>
</dbReference>
<evidence type="ECO:0000256" key="1">
    <source>
        <dbReference type="SAM" id="MobiDB-lite"/>
    </source>
</evidence>
<dbReference type="Proteomes" id="UP000321793">
    <property type="component" value="Unassembled WGS sequence"/>
</dbReference>
<dbReference type="InterPro" id="IPR034660">
    <property type="entry name" value="DinB/YfiT-like"/>
</dbReference>
<dbReference type="InterPro" id="IPR024344">
    <property type="entry name" value="MDMPI_metal-binding"/>
</dbReference>
<dbReference type="Pfam" id="PF11716">
    <property type="entry name" value="MDMPI_N"/>
    <property type="match status" value="1"/>
</dbReference>
<dbReference type="InterPro" id="IPR017517">
    <property type="entry name" value="Maleyloyr_isom"/>
</dbReference>
<dbReference type="AlphaFoldDB" id="A0A512T4R0"/>
<accession>A0A512T4R0</accession>
<feature type="region of interest" description="Disordered" evidence="1">
    <location>
        <begin position="1"/>
        <end position="82"/>
    </location>
</feature>
<name>A0A512T4R0_9MICO</name>
<dbReference type="NCBIfam" id="TIGR03083">
    <property type="entry name" value="maleylpyruvate isomerase family mycothiol-dependent enzyme"/>
    <property type="match status" value="1"/>
</dbReference>
<evidence type="ECO:0000313" key="3">
    <source>
        <dbReference type="EMBL" id="GEQ15204.1"/>
    </source>
</evidence>